<dbReference type="InterPro" id="IPR051957">
    <property type="entry name" value="CRISP-LCCL_domain"/>
</dbReference>
<dbReference type="Pfam" id="PF03815">
    <property type="entry name" value="LCCL"/>
    <property type="match status" value="1"/>
</dbReference>
<dbReference type="EMBL" id="KI894016">
    <property type="protein sequence ID" value="OCF46519.1"/>
    <property type="molecule type" value="Genomic_DNA"/>
</dbReference>
<organism evidence="3">
    <name type="scientific">Kwoniella pini CBS 10737</name>
    <dbReference type="NCBI Taxonomy" id="1296096"/>
    <lineage>
        <taxon>Eukaryota</taxon>
        <taxon>Fungi</taxon>
        <taxon>Dikarya</taxon>
        <taxon>Basidiomycota</taxon>
        <taxon>Agaricomycotina</taxon>
        <taxon>Tremellomycetes</taxon>
        <taxon>Tremellales</taxon>
        <taxon>Cryptococcaceae</taxon>
        <taxon>Kwoniella</taxon>
    </lineage>
</organism>
<dbReference type="AlphaFoldDB" id="A0A1B9HTD5"/>
<feature type="transmembrane region" description="Helical" evidence="1">
    <location>
        <begin position="242"/>
        <end position="261"/>
    </location>
</feature>
<evidence type="ECO:0000313" key="5">
    <source>
        <dbReference type="Proteomes" id="UP000094020"/>
    </source>
</evidence>
<feature type="transmembrane region" description="Helical" evidence="1">
    <location>
        <begin position="64"/>
        <end position="84"/>
    </location>
</feature>
<name>A0A1B9HTD5_9TREE</name>
<dbReference type="STRING" id="1296096.A0A1B9HTD5"/>
<dbReference type="SUPFAM" id="SSF69848">
    <property type="entry name" value="LCCL domain"/>
    <property type="match status" value="1"/>
</dbReference>
<dbReference type="InterPro" id="IPR036609">
    <property type="entry name" value="LCCL_sf"/>
</dbReference>
<reference evidence="3" key="3">
    <citation type="submission" date="2016-07" db="EMBL/GenBank/DDBJ databases">
        <title>Evolution of pathogenesis and genome organization in the Tremellales.</title>
        <authorList>
            <person name="Cuomo C."/>
            <person name="Litvintseva A."/>
            <person name="Heitman J."/>
            <person name="Chen Y."/>
            <person name="Sun S."/>
            <person name="Springer D."/>
            <person name="Dromer F."/>
            <person name="Young S."/>
            <person name="Zeng Q."/>
            <person name="Chapman S."/>
            <person name="Gujja S."/>
            <person name="Saif S."/>
            <person name="Birren B."/>
        </authorList>
    </citation>
    <scope>NUCLEOTIDE SEQUENCE</scope>
    <source>
        <strain evidence="3">CBS 10737</strain>
    </source>
</reference>
<dbReference type="PANTHER" id="PTHR31331:SF1">
    <property type="entry name" value="CYSTEINE RICH SECRETORY PROTEIN LCCL DOMAIN CONTAINING 2"/>
    <property type="match status" value="1"/>
</dbReference>
<reference evidence="4" key="2">
    <citation type="submission" date="2013-07" db="EMBL/GenBank/DDBJ databases">
        <authorList>
            <consortium name="The Broad Institute Genome Sequencing Platform"/>
            <person name="Cuomo C."/>
            <person name="Litvintseva A."/>
            <person name="Chen Y."/>
            <person name="Heitman J."/>
            <person name="Sun S."/>
            <person name="Springer D."/>
            <person name="Dromer F."/>
            <person name="Young S.K."/>
            <person name="Zeng Q."/>
            <person name="Gargeya S."/>
            <person name="Fitzgerald M."/>
            <person name="Abouelleil A."/>
            <person name="Alvarado L."/>
            <person name="Berlin A.M."/>
            <person name="Chapman S.B."/>
            <person name="Dewar J."/>
            <person name="Goldberg J."/>
            <person name="Griggs A."/>
            <person name="Gujja S."/>
            <person name="Hansen M."/>
            <person name="Howarth C."/>
            <person name="Imamovic A."/>
            <person name="Larimer J."/>
            <person name="McCowan C."/>
            <person name="Murphy C."/>
            <person name="Pearson M."/>
            <person name="Priest M."/>
            <person name="Roberts A."/>
            <person name="Saif S."/>
            <person name="Shea T."/>
            <person name="Sykes S."/>
            <person name="Wortman J."/>
            <person name="Nusbaum C."/>
            <person name="Birren B."/>
        </authorList>
    </citation>
    <scope>NUCLEOTIDE SEQUENCE</scope>
    <source>
        <strain evidence="4">CBS 10737</strain>
    </source>
</reference>
<feature type="transmembrane region" description="Helical" evidence="1">
    <location>
        <begin position="364"/>
        <end position="384"/>
    </location>
</feature>
<accession>A0A1B9HTD5</accession>
<dbReference type="InterPro" id="IPR004043">
    <property type="entry name" value="LCCL"/>
</dbReference>
<keyword evidence="1" id="KW-1133">Transmembrane helix</keyword>
<keyword evidence="5" id="KW-1185">Reference proteome</keyword>
<feature type="transmembrane region" description="Helical" evidence="1">
    <location>
        <begin position="267"/>
        <end position="283"/>
    </location>
</feature>
<dbReference type="Proteomes" id="UP000094020">
    <property type="component" value="Chromosome 9"/>
</dbReference>
<dbReference type="OrthoDB" id="441660at2759"/>
<reference evidence="4" key="4">
    <citation type="submission" date="2024-02" db="EMBL/GenBank/DDBJ databases">
        <title>Comparative genomics of Cryptococcus and Kwoniella reveals pathogenesis evolution and contrasting modes of karyotype evolution via chromosome fusion or intercentromeric recombination.</title>
        <authorList>
            <person name="Coelho M.A."/>
            <person name="David-Palma M."/>
            <person name="Shea T."/>
            <person name="Bowers K."/>
            <person name="McGinley-Smith S."/>
            <person name="Mohammad A.W."/>
            <person name="Gnirke A."/>
            <person name="Yurkov A.M."/>
            <person name="Nowrousian M."/>
            <person name="Sun S."/>
            <person name="Cuomo C.A."/>
            <person name="Heitman J."/>
        </authorList>
    </citation>
    <scope>NUCLEOTIDE SEQUENCE</scope>
    <source>
        <strain evidence="4">CBS 10737</strain>
    </source>
</reference>
<sequence>MYIKASGGLIRRARNLVRKVLGPSKPTTSELPPPSTSITLSTTIGEKSYNYRPDKFFRNTSNNISPYAIYVFLVLWAGLFVILVRQQYYLPNTPQIIDCNAAPWDDWPPDVCGIGGGTCEHDLTGINGNSFRCLGGCANSKLGNSRYIGSEKIDGKPVIIGGGDEEKTYRADSWLCPSAIHSNKISPTLGGCINFHALPYPNGWSNYQSIESNGLNSTSFQPNYSGAYRISSFKTLNGCLDLHYIVTGFNSFCLILTTLFLKPKTNLLFIILLIMGYFQLILFSDPPNIQPNWEIIIGRLPTILISGYWFYKISFKRTLNGFKELPFEITIWQGIGFWLGIESSTIFNKLPITRLGYDSLNSSGIISLICIIIVAIIVIILQAFEMRKYGLLRYYLIRYIPLIPIIIILAFIPNYTLRLHHYLFAIIAIPVLSLPNRISLFGQAFALGLFLDGVGRWDWDSLIQLTESLVGDANEGSFVPSFWSNLTTSTTLFWDPITSINSIYNVTGYSILIDDLQRSADYTNSSIDLNTFNLTSGIDHYLRIAYIANGTSLDFSDPVIWFANRSWSELWSTTKEVTGNLTNL</sequence>
<protein>
    <recommendedName>
        <fullName evidence="2">LCCL domain-containing protein</fullName>
    </recommendedName>
</protein>
<dbReference type="KEGG" id="kpin:30175741"/>
<feature type="transmembrane region" description="Helical" evidence="1">
    <location>
        <begin position="396"/>
        <end position="416"/>
    </location>
</feature>
<feature type="transmembrane region" description="Helical" evidence="1">
    <location>
        <begin position="422"/>
        <end position="451"/>
    </location>
</feature>
<feature type="domain" description="LCCL" evidence="2">
    <location>
        <begin position="129"/>
        <end position="223"/>
    </location>
</feature>
<dbReference type="RefSeq" id="XP_019007738.1">
    <property type="nucleotide sequence ID" value="XM_019159066.1"/>
</dbReference>
<gene>
    <name evidence="3" type="ORF">I206_07372</name>
    <name evidence="4" type="ORF">I206_106740</name>
</gene>
<keyword evidence="1" id="KW-0472">Membrane</keyword>
<evidence type="ECO:0000259" key="2">
    <source>
        <dbReference type="Pfam" id="PF03815"/>
    </source>
</evidence>
<evidence type="ECO:0000256" key="1">
    <source>
        <dbReference type="SAM" id="Phobius"/>
    </source>
</evidence>
<reference evidence="3" key="1">
    <citation type="submission" date="2013-07" db="EMBL/GenBank/DDBJ databases">
        <title>The Genome Sequence of Cryptococcus pinus CBS10737.</title>
        <authorList>
            <consortium name="The Broad Institute Genome Sequencing Platform"/>
            <person name="Cuomo C."/>
            <person name="Litvintseva A."/>
            <person name="Chen Y."/>
            <person name="Heitman J."/>
            <person name="Sun S."/>
            <person name="Springer D."/>
            <person name="Dromer F."/>
            <person name="Young S.K."/>
            <person name="Zeng Q."/>
            <person name="Gargeya S."/>
            <person name="Fitzgerald M."/>
            <person name="Abouelleil A."/>
            <person name="Alvarado L."/>
            <person name="Berlin A.M."/>
            <person name="Chapman S.B."/>
            <person name="Dewar J."/>
            <person name="Goldberg J."/>
            <person name="Griggs A."/>
            <person name="Gujja S."/>
            <person name="Hansen M."/>
            <person name="Howarth C."/>
            <person name="Imamovic A."/>
            <person name="Larimer J."/>
            <person name="McCowan C."/>
            <person name="Murphy C."/>
            <person name="Pearson M."/>
            <person name="Priest M."/>
            <person name="Roberts A."/>
            <person name="Saif S."/>
            <person name="Shea T."/>
            <person name="Sykes S."/>
            <person name="Wortman J."/>
            <person name="Nusbaum C."/>
            <person name="Birren B."/>
        </authorList>
    </citation>
    <scope>NUCLEOTIDE SEQUENCE [LARGE SCALE GENOMIC DNA]</scope>
    <source>
        <strain evidence="3">CBS 10737</strain>
    </source>
</reference>
<evidence type="ECO:0000313" key="4">
    <source>
        <dbReference type="EMBL" id="WWC72776.1"/>
    </source>
</evidence>
<dbReference type="GeneID" id="30175741"/>
<dbReference type="EMBL" id="CP144527">
    <property type="protein sequence ID" value="WWC72776.1"/>
    <property type="molecule type" value="Genomic_DNA"/>
</dbReference>
<dbReference type="Gene3D" id="2.170.130.20">
    <property type="entry name" value="LCCL-like domain"/>
    <property type="match status" value="1"/>
</dbReference>
<evidence type="ECO:0000313" key="3">
    <source>
        <dbReference type="EMBL" id="OCF46519.1"/>
    </source>
</evidence>
<proteinExistence type="predicted"/>
<dbReference type="PANTHER" id="PTHR31331">
    <property type="entry name" value="LCCL DOMAIN PROTEIN (AFU_ORTHOLOGUE AFUA_5G08630)"/>
    <property type="match status" value="1"/>
</dbReference>
<feature type="transmembrane region" description="Helical" evidence="1">
    <location>
        <begin position="295"/>
        <end position="311"/>
    </location>
</feature>
<keyword evidence="1" id="KW-0812">Transmembrane</keyword>